<evidence type="ECO:0000256" key="1">
    <source>
        <dbReference type="ARBA" id="ARBA00022448"/>
    </source>
</evidence>
<evidence type="ECO:0000256" key="3">
    <source>
        <dbReference type="ARBA" id="ARBA00022840"/>
    </source>
</evidence>
<organism evidence="5 6">
    <name type="scientific">[Clostridium] hylemonae DSM 15053</name>
    <dbReference type="NCBI Taxonomy" id="553973"/>
    <lineage>
        <taxon>Bacteria</taxon>
        <taxon>Bacillati</taxon>
        <taxon>Bacillota</taxon>
        <taxon>Clostridia</taxon>
        <taxon>Lachnospirales</taxon>
        <taxon>Lachnospiraceae</taxon>
    </lineage>
</organism>
<dbReference type="AlphaFoldDB" id="C0BYW6"/>
<evidence type="ECO:0000256" key="2">
    <source>
        <dbReference type="ARBA" id="ARBA00022741"/>
    </source>
</evidence>
<dbReference type="Pfam" id="PF00005">
    <property type="entry name" value="ABC_tran"/>
    <property type="match status" value="1"/>
</dbReference>
<dbReference type="STRING" id="553973.CLOHYLEM_05005"/>
<dbReference type="InterPro" id="IPR050763">
    <property type="entry name" value="ABC_transporter_ATP-binding"/>
</dbReference>
<dbReference type="Gene3D" id="3.40.50.300">
    <property type="entry name" value="P-loop containing nucleotide triphosphate hydrolases"/>
    <property type="match status" value="1"/>
</dbReference>
<feature type="domain" description="ABC transporter" evidence="4">
    <location>
        <begin position="5"/>
        <end position="231"/>
    </location>
</feature>
<keyword evidence="3 5" id="KW-0067">ATP-binding</keyword>
<keyword evidence="1" id="KW-0813">Transport</keyword>
<dbReference type="RefSeq" id="WP_006442338.1">
    <property type="nucleotide sequence ID" value="NZ_CP036524.1"/>
</dbReference>
<protein>
    <submittedName>
        <fullName evidence="5">ABC transporter, ATP-binding protein</fullName>
    </submittedName>
</protein>
<dbReference type="SUPFAM" id="SSF52540">
    <property type="entry name" value="P-loop containing nucleoside triphosphate hydrolases"/>
    <property type="match status" value="1"/>
</dbReference>
<dbReference type="PANTHER" id="PTHR42711">
    <property type="entry name" value="ABC TRANSPORTER ATP-BINDING PROTEIN"/>
    <property type="match status" value="1"/>
</dbReference>
<dbReference type="InterPro" id="IPR003593">
    <property type="entry name" value="AAA+_ATPase"/>
</dbReference>
<sequence length="281" mass="30743">MERKISAENVRMRFKDKEVLKGISLSVSEGEIFGLLGPSGAGKTTLIKILTGQLGQTGGEAFIMGHDSRHPDNTVCARIGMVMDNSGLYERLSCRDNLAVFTDIYGISKKGIGEALYKVGLADAAKTPVHKLSKGMRQRLVLARALMHRPEVLFLDEPTGGLDPATASCIHSLILEQRDRGTAVMMTTHNMEEAAKLCGRIALLNDGSIVEEGEPEEICRRYNHQNKIKISLNDGRTVLLGNERSEAETIAEYFRSGMVAGIHSTEPDLQTVFMELTGRGL</sequence>
<dbReference type="PROSITE" id="PS50893">
    <property type="entry name" value="ABC_TRANSPORTER_2"/>
    <property type="match status" value="1"/>
</dbReference>
<dbReference type="OrthoDB" id="9804819at2"/>
<reference evidence="5" key="2">
    <citation type="submission" date="2013-06" db="EMBL/GenBank/DDBJ databases">
        <title>Draft genome sequence of Clostridium hylemonae (DSM 15053).</title>
        <authorList>
            <person name="Sudarsanam P."/>
            <person name="Ley R."/>
            <person name="Guruge J."/>
            <person name="Turnbaugh P.J."/>
            <person name="Mahowald M."/>
            <person name="Liep D."/>
            <person name="Gordon J."/>
        </authorList>
    </citation>
    <scope>NUCLEOTIDE SEQUENCE</scope>
    <source>
        <strain evidence="5">DSM 15053</strain>
    </source>
</reference>
<proteinExistence type="predicted"/>
<accession>C0BYW6</accession>
<dbReference type="EMBL" id="ABYI02000018">
    <property type="protein sequence ID" value="EEG75044.1"/>
    <property type="molecule type" value="Genomic_DNA"/>
</dbReference>
<dbReference type="PANTHER" id="PTHR42711:SF13">
    <property type="entry name" value="ABC TRANSPORTER, ATP-BINDING PROTEIN"/>
    <property type="match status" value="1"/>
</dbReference>
<dbReference type="CDD" id="cd03230">
    <property type="entry name" value="ABC_DR_subfamily_A"/>
    <property type="match status" value="1"/>
</dbReference>
<evidence type="ECO:0000313" key="6">
    <source>
        <dbReference type="Proteomes" id="UP000004893"/>
    </source>
</evidence>
<dbReference type="InterPro" id="IPR027417">
    <property type="entry name" value="P-loop_NTPase"/>
</dbReference>
<evidence type="ECO:0000259" key="4">
    <source>
        <dbReference type="PROSITE" id="PS50893"/>
    </source>
</evidence>
<dbReference type="InterPro" id="IPR003439">
    <property type="entry name" value="ABC_transporter-like_ATP-bd"/>
</dbReference>
<comment type="caution">
    <text evidence="5">The sequence shown here is derived from an EMBL/GenBank/DDBJ whole genome shotgun (WGS) entry which is preliminary data.</text>
</comment>
<dbReference type="InterPro" id="IPR017871">
    <property type="entry name" value="ABC_transporter-like_CS"/>
</dbReference>
<dbReference type="eggNOG" id="COG1131">
    <property type="taxonomic scope" value="Bacteria"/>
</dbReference>
<dbReference type="PROSITE" id="PS00211">
    <property type="entry name" value="ABC_TRANSPORTER_1"/>
    <property type="match status" value="1"/>
</dbReference>
<dbReference type="Proteomes" id="UP000004893">
    <property type="component" value="Unassembled WGS sequence"/>
</dbReference>
<keyword evidence="2" id="KW-0547">Nucleotide-binding</keyword>
<evidence type="ECO:0000313" key="5">
    <source>
        <dbReference type="EMBL" id="EEG75044.1"/>
    </source>
</evidence>
<keyword evidence="6" id="KW-1185">Reference proteome</keyword>
<dbReference type="HOGENOM" id="CLU_000604_1_2_9"/>
<gene>
    <name evidence="5" type="ORF">CLOHYLEM_05005</name>
</gene>
<reference evidence="5" key="1">
    <citation type="submission" date="2009-02" db="EMBL/GenBank/DDBJ databases">
        <authorList>
            <person name="Fulton L."/>
            <person name="Clifton S."/>
            <person name="Fulton B."/>
            <person name="Xu J."/>
            <person name="Minx P."/>
            <person name="Pepin K.H."/>
            <person name="Johnson M."/>
            <person name="Bhonagiri V."/>
            <person name="Nash W.E."/>
            <person name="Mardis E.R."/>
            <person name="Wilson R.K."/>
        </authorList>
    </citation>
    <scope>NUCLEOTIDE SEQUENCE [LARGE SCALE GENOMIC DNA]</scope>
    <source>
        <strain evidence="5">DSM 15053</strain>
    </source>
</reference>
<dbReference type="GO" id="GO:0016887">
    <property type="term" value="F:ATP hydrolysis activity"/>
    <property type="evidence" value="ECO:0007669"/>
    <property type="project" value="InterPro"/>
</dbReference>
<name>C0BYW6_9FIRM</name>
<dbReference type="SMART" id="SM00382">
    <property type="entry name" value="AAA"/>
    <property type="match status" value="1"/>
</dbReference>
<dbReference type="GO" id="GO:0005524">
    <property type="term" value="F:ATP binding"/>
    <property type="evidence" value="ECO:0007669"/>
    <property type="project" value="UniProtKB-KW"/>
</dbReference>